<dbReference type="Gramene" id="Kaladp0607s0044.1.v1.1">
    <property type="protein sequence ID" value="Kaladp0607s0044.1.v1.1"/>
    <property type="gene ID" value="Kaladp0607s0044.v1.1"/>
</dbReference>
<organism evidence="1 2">
    <name type="scientific">Kalanchoe fedtschenkoi</name>
    <name type="common">Lavender scallops</name>
    <name type="synonym">South American air plant</name>
    <dbReference type="NCBI Taxonomy" id="63787"/>
    <lineage>
        <taxon>Eukaryota</taxon>
        <taxon>Viridiplantae</taxon>
        <taxon>Streptophyta</taxon>
        <taxon>Embryophyta</taxon>
        <taxon>Tracheophyta</taxon>
        <taxon>Spermatophyta</taxon>
        <taxon>Magnoliopsida</taxon>
        <taxon>eudicotyledons</taxon>
        <taxon>Gunneridae</taxon>
        <taxon>Pentapetalae</taxon>
        <taxon>Saxifragales</taxon>
        <taxon>Crassulaceae</taxon>
        <taxon>Kalanchoe</taxon>
    </lineage>
</organism>
<dbReference type="Proteomes" id="UP000594263">
    <property type="component" value="Unplaced"/>
</dbReference>
<dbReference type="EnsemblPlants" id="Kaladp0607s0044.1.v1.1">
    <property type="protein sequence ID" value="Kaladp0607s0044.1.v1.1"/>
    <property type="gene ID" value="Kaladp0607s0044.v1.1"/>
</dbReference>
<sequence>MEEKGRRAERWIAAIATPKETDSNVESLQKLLLKKAFNKRTQFRTSSHHQEVFQLHMEELRAKHEEIPMQGSEIKVLRKGIEFYVATGISSPPISPCILSF</sequence>
<keyword evidence="2" id="KW-1185">Reference proteome</keyword>
<protein>
    <submittedName>
        <fullName evidence="1">Uncharacterized protein</fullName>
    </submittedName>
</protein>
<dbReference type="PANTHER" id="PTHR36080:SF1">
    <property type="entry name" value="DBJ|BAA96220.1"/>
    <property type="match status" value="1"/>
</dbReference>
<evidence type="ECO:0000313" key="1">
    <source>
        <dbReference type="EnsemblPlants" id="Kaladp0607s0044.1.v1.1"/>
    </source>
</evidence>
<dbReference type="PANTHER" id="PTHR36080">
    <property type="entry name" value="DBJ|BAA96220.1"/>
    <property type="match status" value="1"/>
</dbReference>
<reference evidence="1" key="1">
    <citation type="submission" date="2021-01" db="UniProtKB">
        <authorList>
            <consortium name="EnsemblPlants"/>
        </authorList>
    </citation>
    <scope>IDENTIFICATION</scope>
</reference>
<proteinExistence type="predicted"/>
<dbReference type="AlphaFoldDB" id="A0A7N0VDG7"/>
<name>A0A7N0VDG7_KALFE</name>
<accession>A0A7N0VDG7</accession>
<evidence type="ECO:0000313" key="2">
    <source>
        <dbReference type="Proteomes" id="UP000594263"/>
    </source>
</evidence>